<dbReference type="Proteomes" id="UP000633205">
    <property type="component" value="Unassembled WGS sequence"/>
</dbReference>
<evidence type="ECO:0000313" key="1">
    <source>
        <dbReference type="EMBL" id="GGD41909.1"/>
    </source>
</evidence>
<sequence length="214" mass="23093">MTNTTKRVLIIGRSAPVLLDAVSILRERGYAANATNQVARVLDDYDMREVALVIFGGMVPPQAKEALQTEIRDLNPNVSFIQGLGGIAALLAAQVKEFFDGTPPGVKYDADNRVVRVTHTSTARVVVEGLWATFEPLPEPIPHSAIIADGVLAPGEHEIAIPDEVPEQGSYITVRVAERVSAFQIGEPPQSIKRLAATQSAPTPEPVTTQLPWQ</sequence>
<accession>A0A916YEW4</accession>
<protein>
    <submittedName>
        <fullName evidence="1">Uncharacterized protein</fullName>
    </submittedName>
</protein>
<dbReference type="AlphaFoldDB" id="A0A916YEW4"/>
<gene>
    <name evidence="1" type="ORF">GCM10010915_23630</name>
</gene>
<evidence type="ECO:0000313" key="2">
    <source>
        <dbReference type="Proteomes" id="UP000633205"/>
    </source>
</evidence>
<dbReference type="RefSeq" id="WP_188712411.1">
    <property type="nucleotide sequence ID" value="NZ_BMHO01000001.1"/>
</dbReference>
<organism evidence="1 2">
    <name type="scientific">Microbacterium faecale</name>
    <dbReference type="NCBI Taxonomy" id="1804630"/>
    <lineage>
        <taxon>Bacteria</taxon>
        <taxon>Bacillati</taxon>
        <taxon>Actinomycetota</taxon>
        <taxon>Actinomycetes</taxon>
        <taxon>Micrococcales</taxon>
        <taxon>Microbacteriaceae</taxon>
        <taxon>Microbacterium</taxon>
    </lineage>
</organism>
<name>A0A916YEW4_9MICO</name>
<keyword evidence="2" id="KW-1185">Reference proteome</keyword>
<reference evidence="1" key="1">
    <citation type="journal article" date="2014" name="Int. J. Syst. Evol. Microbiol.">
        <title>Complete genome sequence of Corynebacterium casei LMG S-19264T (=DSM 44701T), isolated from a smear-ripened cheese.</title>
        <authorList>
            <consortium name="US DOE Joint Genome Institute (JGI-PGF)"/>
            <person name="Walter F."/>
            <person name="Albersmeier A."/>
            <person name="Kalinowski J."/>
            <person name="Ruckert C."/>
        </authorList>
    </citation>
    <scope>NUCLEOTIDE SEQUENCE</scope>
    <source>
        <strain evidence="1">CGMCC 1.15152</strain>
    </source>
</reference>
<reference evidence="1" key="2">
    <citation type="submission" date="2020-09" db="EMBL/GenBank/DDBJ databases">
        <authorList>
            <person name="Sun Q."/>
            <person name="Zhou Y."/>
        </authorList>
    </citation>
    <scope>NUCLEOTIDE SEQUENCE</scope>
    <source>
        <strain evidence="1">CGMCC 1.15152</strain>
    </source>
</reference>
<proteinExistence type="predicted"/>
<dbReference type="EMBL" id="BMHO01000001">
    <property type="protein sequence ID" value="GGD41909.1"/>
    <property type="molecule type" value="Genomic_DNA"/>
</dbReference>
<comment type="caution">
    <text evidence="1">The sequence shown here is derived from an EMBL/GenBank/DDBJ whole genome shotgun (WGS) entry which is preliminary data.</text>
</comment>